<dbReference type="PANTHER" id="PTHR38478:SF1">
    <property type="entry name" value="ZINC DEPENDENT METALLOPROTEASE DOMAIN LIPOPROTEIN"/>
    <property type="match status" value="1"/>
</dbReference>
<dbReference type="InterPro" id="IPR033428">
    <property type="entry name" value="DUF5118"/>
</dbReference>
<accession>A0A381N1V7</accession>
<dbReference type="Pfam" id="PF17148">
    <property type="entry name" value="DUF5117"/>
    <property type="match status" value="1"/>
</dbReference>
<name>A0A381N1V7_9ZZZZ</name>
<feature type="domain" description="DUF5118" evidence="3">
    <location>
        <begin position="38"/>
        <end position="86"/>
    </location>
</feature>
<evidence type="ECO:0000259" key="1">
    <source>
        <dbReference type="Pfam" id="PF16313"/>
    </source>
</evidence>
<feature type="domain" description="DUF5117" evidence="2">
    <location>
        <begin position="98"/>
        <end position="286"/>
    </location>
</feature>
<dbReference type="PANTHER" id="PTHR38478">
    <property type="entry name" value="PEPTIDASE M1A AND M12B"/>
    <property type="match status" value="1"/>
</dbReference>
<evidence type="ECO:0008006" key="5">
    <source>
        <dbReference type="Google" id="ProtNLM"/>
    </source>
</evidence>
<dbReference type="InterPro" id="IPR032534">
    <property type="entry name" value="EcxA_zinc-bd"/>
</dbReference>
<evidence type="ECO:0000259" key="3">
    <source>
        <dbReference type="Pfam" id="PF17162"/>
    </source>
</evidence>
<dbReference type="Pfam" id="PF16313">
    <property type="entry name" value="DUF4953"/>
    <property type="match status" value="1"/>
</dbReference>
<dbReference type="Pfam" id="PF17162">
    <property type="entry name" value="DUF5118"/>
    <property type="match status" value="1"/>
</dbReference>
<dbReference type="SUPFAM" id="SSF55486">
    <property type="entry name" value="Metalloproteases ('zincins'), catalytic domain"/>
    <property type="match status" value="1"/>
</dbReference>
<dbReference type="Gene3D" id="3.40.390.10">
    <property type="entry name" value="Collagenase (Catalytic Domain)"/>
    <property type="match status" value="1"/>
</dbReference>
<dbReference type="GO" id="GO:0008237">
    <property type="term" value="F:metallopeptidase activity"/>
    <property type="evidence" value="ECO:0007669"/>
    <property type="project" value="InterPro"/>
</dbReference>
<dbReference type="InterPro" id="IPR034032">
    <property type="entry name" value="Zn_MMP-like_bac"/>
</dbReference>
<reference evidence="4" key="1">
    <citation type="submission" date="2018-05" db="EMBL/GenBank/DDBJ databases">
        <authorList>
            <person name="Lanie J.A."/>
            <person name="Ng W.-L."/>
            <person name="Kazmierczak K.M."/>
            <person name="Andrzejewski T.M."/>
            <person name="Davidsen T.M."/>
            <person name="Wayne K.J."/>
            <person name="Tettelin H."/>
            <person name="Glass J.I."/>
            <person name="Rusch D."/>
            <person name="Podicherti R."/>
            <person name="Tsui H.-C.T."/>
            <person name="Winkler M.E."/>
        </authorList>
    </citation>
    <scope>NUCLEOTIDE SEQUENCE</scope>
</reference>
<dbReference type="InterPro" id="IPR033413">
    <property type="entry name" value="DUF5117"/>
</dbReference>
<dbReference type="CDD" id="cd04276">
    <property type="entry name" value="ZnMc_MMP_like_2"/>
    <property type="match status" value="1"/>
</dbReference>
<sequence length="816" mass="90765">MKAGAHMFFSSALILSLVSVTSLAALPLQDQEGEQEEPKTYSDVITDDTETDEGVFDVHRTDGTFLFEIPDSLLGRDMLLVSRIGKVPVGFPGFSPAGVKTGEQVLRWERQADRILLRTVSYSSVADDTLAVSISVEANNFGPIIAAFDIEVEGEDGNSVVIDVTEFYEADTPALTGLNSGQRDQYGVRRLDPDRSFINYARSFPLNVDVRHTMTYEAADAPAQARTGTMSMEMHQSMILLSKEPVRPRYADPRVGWFSVTRTNFGLDEQKAAQETFIRRWHLEPSDLEAYARGELVDPVKPIVYYIDPGTPEQWSSYVKQGVEDWQAAFETAGFSNAIIARDPPSPEEDPEWSGEDVRYSVVRWAANETRNAQGPSVSDPRTGEIIESDIVWYHNHMRSYRNRLMVETGAANPLARSLDIPEELMGETMRQVIAHEIGHALGLPHNWIASSAFPVDSLRSPAFTDQYGVAASIMEYARQNYIAQPGDGVRRFVRKIGPYDHYAINWGYRIIPEAADPEDEKPILDEWIEDRAGDPMYRFGPVGPNFSPEIQTEDMGDDPVRASGYGISNLKRVLPNLPEWTASEGEDYSDLSELYGELLSMWNRYTGHVRTVVGGVYATMKSTDQAGPVYEPVPGVNQRAATRFIIEHVFTDVDWLNHEEILNRIEGSGAVARIQQVQASNLNALLTPARMVRMTEAALVDGNAYSLMAFLGDLRAGIWSELDTGAPIDTYRRSLQRTYLERLAFLMEDQEAPSGGRGGGPGGNSTNVLRSDIRPLVRAQLNALRADAEAANSSDEMTRYHLDDIVARIDDILDG</sequence>
<dbReference type="InterPro" id="IPR024079">
    <property type="entry name" value="MetalloPept_cat_dom_sf"/>
</dbReference>
<proteinExistence type="predicted"/>
<organism evidence="4">
    <name type="scientific">marine metagenome</name>
    <dbReference type="NCBI Taxonomy" id="408172"/>
    <lineage>
        <taxon>unclassified sequences</taxon>
        <taxon>metagenomes</taxon>
        <taxon>ecological metagenomes</taxon>
    </lineage>
</organism>
<dbReference type="AlphaFoldDB" id="A0A381N1V7"/>
<gene>
    <name evidence="4" type="ORF">METZ01_LOCUS1349</name>
</gene>
<protein>
    <recommendedName>
        <fullName evidence="5">EcxA zinc-binding domain-containing protein</fullName>
    </recommendedName>
</protein>
<dbReference type="EMBL" id="UINC01000071">
    <property type="protein sequence ID" value="SUZ48495.1"/>
    <property type="molecule type" value="Genomic_DNA"/>
</dbReference>
<evidence type="ECO:0000313" key="4">
    <source>
        <dbReference type="EMBL" id="SUZ48495.1"/>
    </source>
</evidence>
<evidence type="ECO:0000259" key="2">
    <source>
        <dbReference type="Pfam" id="PF17148"/>
    </source>
</evidence>
<feature type="domain" description="EcxA zinc-binding" evidence="1">
    <location>
        <begin position="420"/>
        <end position="724"/>
    </location>
</feature>